<dbReference type="Pfam" id="PF07596">
    <property type="entry name" value="SBP_bac_10"/>
    <property type="match status" value="1"/>
</dbReference>
<dbReference type="InterPro" id="IPR011453">
    <property type="entry name" value="DUF1559"/>
</dbReference>
<dbReference type="PANTHER" id="PTHR30093:SF2">
    <property type="entry name" value="TYPE II SECRETION SYSTEM PROTEIN H"/>
    <property type="match status" value="1"/>
</dbReference>
<accession>A0A7C4QTZ6</accession>
<dbReference type="PANTHER" id="PTHR30093">
    <property type="entry name" value="GENERAL SECRETION PATHWAY PROTEIN G"/>
    <property type="match status" value="1"/>
</dbReference>
<reference evidence="2" key="1">
    <citation type="journal article" date="2020" name="mSystems">
        <title>Genome- and Community-Level Interaction Insights into Carbon Utilization and Element Cycling Functions of Hydrothermarchaeota in Hydrothermal Sediment.</title>
        <authorList>
            <person name="Zhou Z."/>
            <person name="Liu Y."/>
            <person name="Xu W."/>
            <person name="Pan J."/>
            <person name="Luo Z.H."/>
            <person name="Li M."/>
        </authorList>
    </citation>
    <scope>NUCLEOTIDE SEQUENCE [LARGE SCALE GENOMIC DNA]</scope>
    <source>
        <strain evidence="2">SpSt-508</strain>
    </source>
</reference>
<protein>
    <submittedName>
        <fullName evidence="2">DUF1559 domain-containing protein</fullName>
    </submittedName>
</protein>
<feature type="domain" description="DUF1559" evidence="1">
    <location>
        <begin position="32"/>
        <end position="186"/>
    </location>
</feature>
<gene>
    <name evidence="2" type="ORF">ENS64_03685</name>
</gene>
<evidence type="ECO:0000259" key="1">
    <source>
        <dbReference type="Pfam" id="PF07596"/>
    </source>
</evidence>
<dbReference type="AlphaFoldDB" id="A0A7C4QTZ6"/>
<evidence type="ECO:0000313" key="2">
    <source>
        <dbReference type="EMBL" id="HGT38350.1"/>
    </source>
</evidence>
<proteinExistence type="predicted"/>
<comment type="caution">
    <text evidence="2">The sequence shown here is derived from an EMBL/GenBank/DDBJ whole genome shotgun (WGS) entry which is preliminary data.</text>
</comment>
<dbReference type="EMBL" id="DSVQ01000007">
    <property type="protein sequence ID" value="HGT38350.1"/>
    <property type="molecule type" value="Genomic_DNA"/>
</dbReference>
<dbReference type="NCBIfam" id="TIGR04294">
    <property type="entry name" value="pre_pil_HX9DG"/>
    <property type="match status" value="1"/>
</dbReference>
<name>A0A7C4QTZ6_9PLAN</name>
<organism evidence="2">
    <name type="scientific">Schlesneria paludicola</name>
    <dbReference type="NCBI Taxonomy" id="360056"/>
    <lineage>
        <taxon>Bacteria</taxon>
        <taxon>Pseudomonadati</taxon>
        <taxon>Planctomycetota</taxon>
        <taxon>Planctomycetia</taxon>
        <taxon>Planctomycetales</taxon>
        <taxon>Planctomycetaceae</taxon>
        <taxon>Schlesneria</taxon>
    </lineage>
</organism>
<dbReference type="InterPro" id="IPR027558">
    <property type="entry name" value="Pre_pil_HX9DG_C"/>
</dbReference>
<sequence length="200" mass="21764">MPADRRHPGSCNYRANLGSGADWYTTPPPPAPDCFDPKNGNGAFQWMKPLYPQDFSDGLSNTVIYSERVVGDGNWTSYDPWRDYSQVGDAWPSCTAEQLTSTCRTIAGIADKHASFGGFTWLFASKAHTAYDHILPPNSLIPDCARDSHVEPSASNSAIAARSQHRGGVNTVLGDGSVRFVSENVAIDVWRALGSRNGRD</sequence>